<dbReference type="RefSeq" id="WP_126541171.1">
    <property type="nucleotide sequence ID" value="NZ_BSPM01000004.1"/>
</dbReference>
<evidence type="ECO:0000256" key="4">
    <source>
        <dbReference type="ARBA" id="ARBA00011738"/>
    </source>
</evidence>
<evidence type="ECO:0000256" key="1">
    <source>
        <dbReference type="ARBA" id="ARBA00000847"/>
    </source>
</evidence>
<dbReference type="InterPro" id="IPR000086">
    <property type="entry name" value="NUDIX_hydrolase_dom"/>
</dbReference>
<feature type="binding site" evidence="9">
    <location>
        <position position="92"/>
    </location>
    <ligand>
        <name>Mg(2+)</name>
        <dbReference type="ChEBI" id="CHEBI:18420"/>
        <label>1</label>
    </ligand>
</feature>
<evidence type="ECO:0000256" key="6">
    <source>
        <dbReference type="ARBA" id="ARBA00022801"/>
    </source>
</evidence>
<feature type="binding site" evidence="9">
    <location>
        <position position="112"/>
    </location>
    <ligand>
        <name>Mg(2+)</name>
        <dbReference type="ChEBI" id="CHEBI:18420"/>
        <label>1</label>
    </ligand>
</feature>
<dbReference type="SUPFAM" id="SSF55811">
    <property type="entry name" value="Nudix"/>
    <property type="match status" value="1"/>
</dbReference>
<keyword evidence="9" id="KW-0460">Magnesium</keyword>
<comment type="caution">
    <text evidence="12">The sequence shown here is derived from an EMBL/GenBank/DDBJ whole genome shotgun (WGS) entry which is preliminary data.</text>
</comment>
<feature type="short sequence motif" description="Nudix box" evidence="10">
    <location>
        <begin position="93"/>
        <end position="115"/>
    </location>
</feature>
<evidence type="ECO:0000256" key="5">
    <source>
        <dbReference type="ARBA" id="ARBA00016377"/>
    </source>
</evidence>
<evidence type="ECO:0000259" key="11">
    <source>
        <dbReference type="PROSITE" id="PS51462"/>
    </source>
</evidence>
<dbReference type="PROSITE" id="PS00893">
    <property type="entry name" value="NUDIX_BOX"/>
    <property type="match status" value="1"/>
</dbReference>
<dbReference type="OrthoDB" id="5292471at2"/>
<reference evidence="12 13" key="1">
    <citation type="submission" date="2019-03" db="EMBL/GenBank/DDBJ databases">
        <title>Genomic Encyclopedia of Type Strains, Phase IV (KMG-IV): sequencing the most valuable type-strain genomes for metagenomic binning, comparative biology and taxonomic classification.</title>
        <authorList>
            <person name="Goeker M."/>
        </authorList>
    </citation>
    <scope>NUCLEOTIDE SEQUENCE [LARGE SCALE GENOMIC DNA]</scope>
    <source>
        <strain evidence="12 13">DSM 102969</strain>
    </source>
</reference>
<accession>A0A4R6RG51</accession>
<evidence type="ECO:0000256" key="10">
    <source>
        <dbReference type="PIRSR" id="PIRSR604385-3"/>
    </source>
</evidence>
<dbReference type="NCBIfam" id="TIGR00052">
    <property type="entry name" value="nudix-type nucleoside diphosphatase, YffH/AdpP family"/>
    <property type="match status" value="1"/>
</dbReference>
<evidence type="ECO:0000256" key="2">
    <source>
        <dbReference type="ARBA" id="ARBA00001946"/>
    </source>
</evidence>
<dbReference type="GO" id="GO:0019144">
    <property type="term" value="F:ADP-sugar diphosphatase activity"/>
    <property type="evidence" value="ECO:0007669"/>
    <property type="project" value="TreeGrafter"/>
</dbReference>
<feature type="binding site" evidence="9">
    <location>
        <position position="161"/>
    </location>
    <ligand>
        <name>Mg(2+)</name>
        <dbReference type="ChEBI" id="CHEBI:18420"/>
        <label>1</label>
    </ligand>
</feature>
<evidence type="ECO:0000313" key="12">
    <source>
        <dbReference type="EMBL" id="TDP85313.1"/>
    </source>
</evidence>
<dbReference type="EMBL" id="SNXY01000007">
    <property type="protein sequence ID" value="TDP85313.1"/>
    <property type="molecule type" value="Genomic_DNA"/>
</dbReference>
<comment type="cofactor">
    <cofactor evidence="2 9">
        <name>Mg(2+)</name>
        <dbReference type="ChEBI" id="CHEBI:18420"/>
    </cofactor>
</comment>
<feature type="binding site" evidence="9">
    <location>
        <position position="108"/>
    </location>
    <ligand>
        <name>Mg(2+)</name>
        <dbReference type="ChEBI" id="CHEBI:18420"/>
        <label>1</label>
    </ligand>
</feature>
<evidence type="ECO:0000313" key="13">
    <source>
        <dbReference type="Proteomes" id="UP000294547"/>
    </source>
</evidence>
<dbReference type="GO" id="GO:0006753">
    <property type="term" value="P:nucleoside phosphate metabolic process"/>
    <property type="evidence" value="ECO:0007669"/>
    <property type="project" value="TreeGrafter"/>
</dbReference>
<dbReference type="InterPro" id="IPR020084">
    <property type="entry name" value="NUDIX_hydrolase_CS"/>
</dbReference>
<evidence type="ECO:0000256" key="7">
    <source>
        <dbReference type="ARBA" id="ARBA00032162"/>
    </source>
</evidence>
<dbReference type="GO" id="GO:0019693">
    <property type="term" value="P:ribose phosphate metabolic process"/>
    <property type="evidence" value="ECO:0007669"/>
    <property type="project" value="TreeGrafter"/>
</dbReference>
<proteinExistence type="inferred from homology"/>
<dbReference type="InterPro" id="IPR004385">
    <property type="entry name" value="NDP_pyrophosphatase"/>
</dbReference>
<evidence type="ECO:0000256" key="9">
    <source>
        <dbReference type="PIRSR" id="PIRSR604385-2"/>
    </source>
</evidence>
<feature type="domain" description="Nudix hydrolase" evidence="11">
    <location>
        <begin position="51"/>
        <end position="190"/>
    </location>
</feature>
<dbReference type="PANTHER" id="PTHR11839">
    <property type="entry name" value="UDP/ADP-SUGAR PYROPHOSPHATASE"/>
    <property type="match status" value="1"/>
</dbReference>
<dbReference type="PROSITE" id="PS51462">
    <property type="entry name" value="NUDIX"/>
    <property type="match status" value="1"/>
</dbReference>
<name>A0A4R6RG51_9HYPH</name>
<comment type="similarity">
    <text evidence="3">Belongs to the Nudix hydrolase family. NudK subfamily.</text>
</comment>
<evidence type="ECO:0000256" key="3">
    <source>
        <dbReference type="ARBA" id="ARBA00007275"/>
    </source>
</evidence>
<comment type="catalytic activity">
    <reaction evidence="1">
        <text>GDP-alpha-D-mannose + H2O = alpha-D-mannose 1-phosphate + GMP + 2 H(+)</text>
        <dbReference type="Rhea" id="RHEA:27978"/>
        <dbReference type="ChEBI" id="CHEBI:15377"/>
        <dbReference type="ChEBI" id="CHEBI:15378"/>
        <dbReference type="ChEBI" id="CHEBI:57527"/>
        <dbReference type="ChEBI" id="CHEBI:58115"/>
        <dbReference type="ChEBI" id="CHEBI:58409"/>
    </reaction>
</comment>
<evidence type="ECO:0000256" key="8">
    <source>
        <dbReference type="ARBA" id="ARBA00032272"/>
    </source>
</evidence>
<dbReference type="GO" id="GO:0046872">
    <property type="term" value="F:metal ion binding"/>
    <property type="evidence" value="ECO:0007669"/>
    <property type="project" value="UniProtKB-KW"/>
</dbReference>
<dbReference type="AlphaFoldDB" id="A0A4R6RG51"/>
<dbReference type="PANTHER" id="PTHR11839:SF18">
    <property type="entry name" value="NUDIX HYDROLASE DOMAIN-CONTAINING PROTEIN"/>
    <property type="match status" value="1"/>
</dbReference>
<keyword evidence="13" id="KW-1185">Reference proteome</keyword>
<comment type="subunit">
    <text evidence="4">Homodimer.</text>
</comment>
<dbReference type="Gene3D" id="3.90.79.10">
    <property type="entry name" value="Nucleoside Triphosphate Pyrophosphohydrolase"/>
    <property type="match status" value="1"/>
</dbReference>
<dbReference type="GO" id="GO:0005829">
    <property type="term" value="C:cytosol"/>
    <property type="evidence" value="ECO:0007669"/>
    <property type="project" value="TreeGrafter"/>
</dbReference>
<dbReference type="InterPro" id="IPR015797">
    <property type="entry name" value="NUDIX_hydrolase-like_dom_sf"/>
</dbReference>
<keyword evidence="6" id="KW-0378">Hydrolase</keyword>
<organism evidence="12 13">
    <name type="scientific">Oharaeibacter diazotrophicus</name>
    <dbReference type="NCBI Taxonomy" id="1920512"/>
    <lineage>
        <taxon>Bacteria</taxon>
        <taxon>Pseudomonadati</taxon>
        <taxon>Pseudomonadota</taxon>
        <taxon>Alphaproteobacteria</taxon>
        <taxon>Hyphomicrobiales</taxon>
        <taxon>Pleomorphomonadaceae</taxon>
        <taxon>Oharaeibacter</taxon>
    </lineage>
</organism>
<sequence>MSDDALPPSRLPPARVADRRRVYEGWLALDVVVIDTLVRGVPTRLRREVHDHGNGAAVLAYDPARRTAVMVRQVRAAALVADGAGVTLEVPAGLVDHGEDPAATARREAGEEAGVVLVSLDLVANPYASPGALTERLWLYLAEIDPTAPRTGGGGVAHEHEEIEVLDVPLRLLAVMADDGRLIDMKTLLLVETLRRRRPDLFA</sequence>
<dbReference type="Proteomes" id="UP000294547">
    <property type="component" value="Unassembled WGS sequence"/>
</dbReference>
<dbReference type="Pfam" id="PF00293">
    <property type="entry name" value="NUDIX"/>
    <property type="match status" value="1"/>
</dbReference>
<protein>
    <recommendedName>
        <fullName evidence="5">GDP-mannose pyrophosphatase</fullName>
    </recommendedName>
    <alternativeName>
        <fullName evidence="7">GDP-mannose hydrolase</fullName>
    </alternativeName>
    <alternativeName>
        <fullName evidence="8">GDPMK</fullName>
    </alternativeName>
</protein>
<keyword evidence="9" id="KW-0479">Metal-binding</keyword>
<gene>
    <name evidence="12" type="ORF">EDD54_2165</name>
</gene>